<comment type="caution">
    <text evidence="2">The sequence shown here is derived from an EMBL/GenBank/DDBJ whole genome shotgun (WGS) entry which is preliminary data.</text>
</comment>
<sequence>MDHCITRRESLKKLLKISGGLAFTGSVTWSLHTSISAWAKPANAKFIVEGLGRKDGYSVKDLTRKVFEAAGGMQHFVSKQDVVVIKPNISWARAPRLAATTNPEVLEAVIELCQEAGAKKVRIADHTIHDARRCFAITGAGAVAKKTGADLIFPRSSLMREMKLQGHRLDVWPVFVPLVEADKIINLPVAKVHVLSDLTLGMKNWIGAVGGRRSALHQDIHQTIVDLAQFFKPAVTLIDATRIMVANGPSGGSTTDVSAANRLILSNDPVAADARAAGLFGLNPEDIGFIRLGQKWGLGTYQYQTLSRQQVVI</sequence>
<gene>
    <name evidence="2" type="ORF">H8D96_07715</name>
</gene>
<feature type="domain" description="DUF362" evidence="1">
    <location>
        <begin position="83"/>
        <end position="277"/>
    </location>
</feature>
<reference evidence="2 3" key="1">
    <citation type="submission" date="2020-08" db="EMBL/GenBank/DDBJ databases">
        <title>Bridging the membrane lipid divide: bacteria of the FCB group superphylum have the potential to synthesize archaeal ether lipids.</title>
        <authorList>
            <person name="Villanueva L."/>
            <person name="Von Meijenfeldt F.A.B."/>
            <person name="Westbye A.B."/>
            <person name="Yadav S."/>
            <person name="Hopmans E.C."/>
            <person name="Dutilh B.E."/>
            <person name="Sinninghe Damste J.S."/>
        </authorList>
    </citation>
    <scope>NUCLEOTIDE SEQUENCE [LARGE SCALE GENOMIC DNA]</scope>
    <source>
        <strain evidence="2">NIOZ-UU17</strain>
    </source>
</reference>
<evidence type="ECO:0000259" key="1">
    <source>
        <dbReference type="Pfam" id="PF04015"/>
    </source>
</evidence>
<organism evidence="2 3">
    <name type="scientific">Candidatus Desulfatibia vada</name>
    <dbReference type="NCBI Taxonomy" id="2841696"/>
    <lineage>
        <taxon>Bacteria</taxon>
        <taxon>Pseudomonadati</taxon>
        <taxon>Thermodesulfobacteriota</taxon>
        <taxon>Desulfobacteria</taxon>
        <taxon>Desulfobacterales</taxon>
        <taxon>Desulfobacterales incertae sedis</taxon>
        <taxon>Candidatus Desulfatibia</taxon>
    </lineage>
</organism>
<dbReference type="Pfam" id="PF04015">
    <property type="entry name" value="DUF362"/>
    <property type="match status" value="1"/>
</dbReference>
<dbReference type="EMBL" id="JACNIG010000176">
    <property type="protein sequence ID" value="MBC8431793.1"/>
    <property type="molecule type" value="Genomic_DNA"/>
</dbReference>
<dbReference type="InterPro" id="IPR007160">
    <property type="entry name" value="DUF362"/>
</dbReference>
<dbReference type="AlphaFoldDB" id="A0A8J6P053"/>
<name>A0A8J6P053_9BACT</name>
<dbReference type="Proteomes" id="UP000605201">
    <property type="component" value="Unassembled WGS sequence"/>
</dbReference>
<accession>A0A8J6P053</accession>
<evidence type="ECO:0000313" key="2">
    <source>
        <dbReference type="EMBL" id="MBC8431793.1"/>
    </source>
</evidence>
<proteinExistence type="predicted"/>
<evidence type="ECO:0000313" key="3">
    <source>
        <dbReference type="Proteomes" id="UP000605201"/>
    </source>
</evidence>
<protein>
    <submittedName>
        <fullName evidence="2">DUF362 domain-containing protein</fullName>
    </submittedName>
</protein>